<accession>A0A090QKE0</accession>
<evidence type="ECO:0000313" key="2">
    <source>
        <dbReference type="Proteomes" id="UP000029227"/>
    </source>
</evidence>
<proteinExistence type="predicted"/>
<comment type="caution">
    <text evidence="1">The sequence shown here is derived from an EMBL/GenBank/DDBJ whole genome shotgun (WGS) entry which is preliminary data.</text>
</comment>
<name>A0A090QKE0_9GAMM</name>
<dbReference type="eggNOG" id="COG3243">
    <property type="taxonomic scope" value="Bacteria"/>
</dbReference>
<dbReference type="STRING" id="754436.JCM19237_5621"/>
<evidence type="ECO:0000313" key="1">
    <source>
        <dbReference type="EMBL" id="GAL02728.1"/>
    </source>
</evidence>
<dbReference type="EMBL" id="BBMN01000001">
    <property type="protein sequence ID" value="GAL02728.1"/>
    <property type="molecule type" value="Genomic_DNA"/>
</dbReference>
<sequence>MNHNFFSDYFAKLHEMNQMWWKELDSGKAAINSPLNKALNELSLEDTSKLLEKAAAQPAVLAKVQMDWWDNQFKIWQSVA</sequence>
<reference evidence="1 2" key="1">
    <citation type="journal article" date="2014" name="Genome Announc.">
        <title>Draft Genome Sequences of Two Vibrionaceae Species, Vibrio ponticus C121 and Photobacterium aphoticum C119, Isolated as Coral Reef Microbiota.</title>
        <authorList>
            <person name="Al-saari N."/>
            <person name="Meirelles P.M."/>
            <person name="Mino S."/>
            <person name="Suda W."/>
            <person name="Oshima K."/>
            <person name="Hattori M."/>
            <person name="Ohkuma M."/>
            <person name="Thompson F.L."/>
            <person name="Gomez-Gil B."/>
            <person name="Sawabe T."/>
            <person name="Sawabe T."/>
        </authorList>
    </citation>
    <scope>NUCLEOTIDE SEQUENCE [LARGE SCALE GENOMIC DNA]</scope>
    <source>
        <strain evidence="1 2">JCM 19237</strain>
    </source>
</reference>
<organism evidence="1 2">
    <name type="scientific">Photobacterium aphoticum</name>
    <dbReference type="NCBI Taxonomy" id="754436"/>
    <lineage>
        <taxon>Bacteria</taxon>
        <taxon>Pseudomonadati</taxon>
        <taxon>Pseudomonadota</taxon>
        <taxon>Gammaproteobacteria</taxon>
        <taxon>Vibrionales</taxon>
        <taxon>Vibrionaceae</taxon>
        <taxon>Photobacterium</taxon>
    </lineage>
</organism>
<protein>
    <submittedName>
        <fullName evidence="1">Polyhydroxyalkanoic acid synthase</fullName>
    </submittedName>
</protein>
<dbReference type="AlphaFoldDB" id="A0A090QKE0"/>
<dbReference type="Proteomes" id="UP000029227">
    <property type="component" value="Unassembled WGS sequence"/>
</dbReference>
<gene>
    <name evidence="1" type="ORF">JCM19237_5621</name>
</gene>